<dbReference type="InterPro" id="IPR036010">
    <property type="entry name" value="2Fe-2S_ferredoxin-like_sf"/>
</dbReference>
<keyword evidence="4" id="KW-0408">Iron</keyword>
<comment type="similarity">
    <text evidence="1">Belongs to the adrenodoxin/putidaredoxin family.</text>
</comment>
<dbReference type="Proteomes" id="UP000766629">
    <property type="component" value="Unassembled WGS sequence"/>
</dbReference>
<keyword evidence="5" id="KW-0411">Iron-sulfur</keyword>
<evidence type="ECO:0000256" key="3">
    <source>
        <dbReference type="ARBA" id="ARBA00022723"/>
    </source>
</evidence>
<dbReference type="InterPro" id="IPR001041">
    <property type="entry name" value="2Fe-2S_ferredoxin-type"/>
</dbReference>
<evidence type="ECO:0000313" key="9">
    <source>
        <dbReference type="Proteomes" id="UP000766629"/>
    </source>
</evidence>
<organism evidence="8 9">
    <name type="scientific">Leisingera daeponensis</name>
    <dbReference type="NCBI Taxonomy" id="405746"/>
    <lineage>
        <taxon>Bacteria</taxon>
        <taxon>Pseudomonadati</taxon>
        <taxon>Pseudomonadota</taxon>
        <taxon>Alphaproteobacteria</taxon>
        <taxon>Rhodobacterales</taxon>
        <taxon>Roseobacteraceae</taxon>
        <taxon>Leisingera</taxon>
    </lineage>
</organism>
<dbReference type="InterPro" id="IPR012675">
    <property type="entry name" value="Beta-grasp_dom_sf"/>
</dbReference>
<name>A0ABS7NFF3_9RHOB</name>
<comment type="cofactor">
    <cofactor evidence="6">
        <name>[2Fe-2S] cluster</name>
        <dbReference type="ChEBI" id="CHEBI:190135"/>
    </cofactor>
</comment>
<evidence type="ECO:0000256" key="4">
    <source>
        <dbReference type="ARBA" id="ARBA00023004"/>
    </source>
</evidence>
<evidence type="ECO:0000256" key="1">
    <source>
        <dbReference type="ARBA" id="ARBA00010914"/>
    </source>
</evidence>
<proteinExistence type="inferred from homology"/>
<dbReference type="PANTHER" id="PTHR23426">
    <property type="entry name" value="FERREDOXIN/ADRENODOXIN"/>
    <property type="match status" value="1"/>
</dbReference>
<accession>A0ABS7NFF3</accession>
<keyword evidence="3" id="KW-0479">Metal-binding</keyword>
<evidence type="ECO:0000259" key="7">
    <source>
        <dbReference type="PROSITE" id="PS51085"/>
    </source>
</evidence>
<dbReference type="SUPFAM" id="SSF54292">
    <property type="entry name" value="2Fe-2S ferredoxin-like"/>
    <property type="match status" value="1"/>
</dbReference>
<keyword evidence="2" id="KW-0001">2Fe-2S</keyword>
<dbReference type="Gene3D" id="3.10.20.30">
    <property type="match status" value="1"/>
</dbReference>
<protein>
    <submittedName>
        <fullName evidence="8">2Fe-2S iron-sulfur cluster binding domain-containing protein</fullName>
    </submittedName>
</protein>
<dbReference type="InterPro" id="IPR001055">
    <property type="entry name" value="Adrenodoxin-like"/>
</dbReference>
<dbReference type="Pfam" id="PF00111">
    <property type="entry name" value="Fer2"/>
    <property type="match status" value="1"/>
</dbReference>
<reference evidence="8 9" key="1">
    <citation type="submission" date="2021-06" db="EMBL/GenBank/DDBJ databases">
        <title>50 bacteria genomes isolated from Dapeng, Shenzhen, China.</title>
        <authorList>
            <person name="Zheng W."/>
            <person name="Yu S."/>
            <person name="Huang Y."/>
        </authorList>
    </citation>
    <scope>NUCLEOTIDE SEQUENCE [LARGE SCALE GENOMIC DNA]</scope>
    <source>
        <strain evidence="8 9">DP1N14-2</strain>
    </source>
</reference>
<dbReference type="CDD" id="cd00207">
    <property type="entry name" value="fer2"/>
    <property type="match status" value="1"/>
</dbReference>
<dbReference type="PANTHER" id="PTHR23426:SF65">
    <property type="entry name" value="FERREDOXIN-2, MITOCHONDRIAL"/>
    <property type="match status" value="1"/>
</dbReference>
<dbReference type="EMBL" id="JAHVJA010000003">
    <property type="protein sequence ID" value="MBY6139933.1"/>
    <property type="molecule type" value="Genomic_DNA"/>
</dbReference>
<dbReference type="PROSITE" id="PS51085">
    <property type="entry name" value="2FE2S_FER_2"/>
    <property type="match status" value="1"/>
</dbReference>
<comment type="caution">
    <text evidence="8">The sequence shown here is derived from an EMBL/GenBank/DDBJ whole genome shotgun (WGS) entry which is preliminary data.</text>
</comment>
<evidence type="ECO:0000256" key="2">
    <source>
        <dbReference type="ARBA" id="ARBA00022714"/>
    </source>
</evidence>
<evidence type="ECO:0000256" key="5">
    <source>
        <dbReference type="ARBA" id="ARBA00023014"/>
    </source>
</evidence>
<evidence type="ECO:0000313" key="8">
    <source>
        <dbReference type="EMBL" id="MBY6139933.1"/>
    </source>
</evidence>
<keyword evidence="9" id="KW-1185">Reference proteome</keyword>
<dbReference type="RefSeq" id="WP_222508337.1">
    <property type="nucleotide sequence ID" value="NZ_JAHVJA010000003.1"/>
</dbReference>
<gene>
    <name evidence="8" type="ORF">KUV26_10840</name>
</gene>
<sequence length="103" mass="10777">MKVTWKLPDGGTVTAMADYGQSLMEAALANGVPGVLGECGGCLACAACHVYVDPHWAAKCGEAGEFEAAMLGLAEERRETSRLSCQIETHPDLDGLVLEVPKG</sequence>
<feature type="domain" description="2Fe-2S ferredoxin-type" evidence="7">
    <location>
        <begin position="1"/>
        <end position="103"/>
    </location>
</feature>
<evidence type="ECO:0000256" key="6">
    <source>
        <dbReference type="ARBA" id="ARBA00034078"/>
    </source>
</evidence>